<dbReference type="InterPro" id="IPR001810">
    <property type="entry name" value="F-box_dom"/>
</dbReference>
<proteinExistence type="predicted"/>
<name>A0A1I7ZEG2_9BILA</name>
<evidence type="ECO:0000313" key="3">
    <source>
        <dbReference type="WBParaSite" id="L893_g25634.t1"/>
    </source>
</evidence>
<sequence length="325" mass="37095">MTQVSLTSLPSELQLRILQYLSAKELNRCSTASKILRAVISTHALYLERIPCSLRVIVCQKCRIELQANSVSSKFACDVDALDEQILSRVSIKQFHLAGNGSAIPAELFRVILDHLIHYRHRNIKSVTITDSFVEAASSEALLAFFNFTLHTANRLSVTNSIFPVDIPLSAIETSEDLLHFQCTNTFVHEAELPLGSSTAIVQRFTRTVRQMGDHRRTLQLDTSFAEPSTVAEFLKAWSETVDPPFFTMTFQRIGTDWQDQFLHECAVRGLNHCFYEFPSKRQPTAHIKVKFHPEMNKCEMWPVFDVPARTSGQQICYARYFRDF</sequence>
<protein>
    <submittedName>
        <fullName evidence="3">F-box domain-containing protein</fullName>
    </submittedName>
</protein>
<accession>A0A1I7ZEG2</accession>
<dbReference type="Proteomes" id="UP000095287">
    <property type="component" value="Unplaced"/>
</dbReference>
<organism evidence="2 3">
    <name type="scientific">Steinernema glaseri</name>
    <dbReference type="NCBI Taxonomy" id="37863"/>
    <lineage>
        <taxon>Eukaryota</taxon>
        <taxon>Metazoa</taxon>
        <taxon>Ecdysozoa</taxon>
        <taxon>Nematoda</taxon>
        <taxon>Chromadorea</taxon>
        <taxon>Rhabditida</taxon>
        <taxon>Tylenchina</taxon>
        <taxon>Panagrolaimomorpha</taxon>
        <taxon>Strongyloidoidea</taxon>
        <taxon>Steinernematidae</taxon>
        <taxon>Steinernema</taxon>
    </lineage>
</organism>
<dbReference type="CDD" id="cd09917">
    <property type="entry name" value="F-box_SF"/>
    <property type="match status" value="1"/>
</dbReference>
<dbReference type="PROSITE" id="PS50181">
    <property type="entry name" value="FBOX"/>
    <property type="match status" value="1"/>
</dbReference>
<dbReference type="AlphaFoldDB" id="A0A1I7ZEG2"/>
<dbReference type="SMART" id="SM00256">
    <property type="entry name" value="FBOX"/>
    <property type="match status" value="1"/>
</dbReference>
<dbReference type="Gene3D" id="1.20.1280.50">
    <property type="match status" value="1"/>
</dbReference>
<keyword evidence="2" id="KW-1185">Reference proteome</keyword>
<reference evidence="3" key="1">
    <citation type="submission" date="2016-11" db="UniProtKB">
        <authorList>
            <consortium name="WormBaseParasite"/>
        </authorList>
    </citation>
    <scope>IDENTIFICATION</scope>
</reference>
<feature type="domain" description="F-box" evidence="1">
    <location>
        <begin position="3"/>
        <end position="49"/>
    </location>
</feature>
<evidence type="ECO:0000259" key="1">
    <source>
        <dbReference type="PROSITE" id="PS50181"/>
    </source>
</evidence>
<dbReference type="InterPro" id="IPR036047">
    <property type="entry name" value="F-box-like_dom_sf"/>
</dbReference>
<dbReference type="Pfam" id="PF12937">
    <property type="entry name" value="F-box-like"/>
    <property type="match status" value="1"/>
</dbReference>
<dbReference type="SUPFAM" id="SSF81383">
    <property type="entry name" value="F-box domain"/>
    <property type="match status" value="1"/>
</dbReference>
<dbReference type="WBParaSite" id="L893_g25634.t1">
    <property type="protein sequence ID" value="L893_g25634.t1"/>
    <property type="gene ID" value="L893_g25634"/>
</dbReference>
<evidence type="ECO:0000313" key="2">
    <source>
        <dbReference type="Proteomes" id="UP000095287"/>
    </source>
</evidence>